<dbReference type="STRING" id="126957.T1J6R2"/>
<dbReference type="PANTHER" id="PTHR22950:SF244">
    <property type="entry name" value="NEUTRAL AMINO ACID TRANSPORTER 9"/>
    <property type="match status" value="1"/>
</dbReference>
<dbReference type="eggNOG" id="KOG1305">
    <property type="taxonomic scope" value="Eukaryota"/>
</dbReference>
<dbReference type="PANTHER" id="PTHR22950">
    <property type="entry name" value="AMINO ACID TRANSPORTER"/>
    <property type="match status" value="1"/>
</dbReference>
<evidence type="ECO:0000256" key="8">
    <source>
        <dbReference type="ARBA" id="ARBA00022989"/>
    </source>
</evidence>
<keyword evidence="8 16" id="KW-1133">Transmembrane helix</keyword>
<keyword evidence="5" id="KW-0479">Metal-binding</keyword>
<dbReference type="AlphaFoldDB" id="T1J6R2"/>
<keyword evidence="4 16" id="KW-0812">Transmembrane</keyword>
<feature type="transmembrane region" description="Helical" evidence="16">
    <location>
        <begin position="242"/>
        <end position="261"/>
    </location>
</feature>
<feature type="transmembrane region" description="Helical" evidence="16">
    <location>
        <begin position="126"/>
        <end position="146"/>
    </location>
</feature>
<feature type="domain" description="Amino acid transporter transmembrane" evidence="17">
    <location>
        <begin position="70"/>
        <end position="169"/>
    </location>
</feature>
<dbReference type="GO" id="GO:0031902">
    <property type="term" value="C:late endosome membrane"/>
    <property type="evidence" value="ECO:0007669"/>
    <property type="project" value="UniProtKB-SubCell"/>
</dbReference>
<keyword evidence="7" id="KW-0029">Amino-acid transport</keyword>
<organism evidence="18 19">
    <name type="scientific">Strigamia maritima</name>
    <name type="common">European centipede</name>
    <name type="synonym">Geophilus maritimus</name>
    <dbReference type="NCBI Taxonomy" id="126957"/>
    <lineage>
        <taxon>Eukaryota</taxon>
        <taxon>Metazoa</taxon>
        <taxon>Ecdysozoa</taxon>
        <taxon>Arthropoda</taxon>
        <taxon>Myriapoda</taxon>
        <taxon>Chilopoda</taxon>
        <taxon>Pleurostigmophora</taxon>
        <taxon>Geophilomorpha</taxon>
        <taxon>Linotaeniidae</taxon>
        <taxon>Strigamia</taxon>
    </lineage>
</organism>
<keyword evidence="19" id="KW-1185">Reference proteome</keyword>
<dbReference type="GO" id="GO:0015179">
    <property type="term" value="F:L-amino acid transmembrane transporter activity"/>
    <property type="evidence" value="ECO:0007669"/>
    <property type="project" value="TreeGrafter"/>
</dbReference>
<evidence type="ECO:0000256" key="10">
    <source>
        <dbReference type="ARBA" id="ARBA00023136"/>
    </source>
</evidence>
<feature type="transmembrane region" description="Helical" evidence="16">
    <location>
        <begin position="313"/>
        <end position="334"/>
    </location>
</feature>
<keyword evidence="10 16" id="KW-0472">Membrane</keyword>
<keyword evidence="12" id="KW-0325">Glycoprotein</keyword>
<evidence type="ECO:0000256" key="16">
    <source>
        <dbReference type="SAM" id="Phobius"/>
    </source>
</evidence>
<evidence type="ECO:0000256" key="3">
    <source>
        <dbReference type="ARBA" id="ARBA00022448"/>
    </source>
</evidence>
<evidence type="ECO:0000256" key="9">
    <source>
        <dbReference type="ARBA" id="ARBA00023053"/>
    </source>
</evidence>
<dbReference type="PhylomeDB" id="T1J6R2"/>
<evidence type="ECO:0000256" key="5">
    <source>
        <dbReference type="ARBA" id="ARBA00022723"/>
    </source>
</evidence>
<feature type="transmembrane region" description="Helical" evidence="16">
    <location>
        <begin position="69"/>
        <end position="94"/>
    </location>
</feature>
<keyword evidence="13" id="KW-0458">Lysosome</keyword>
<dbReference type="Proteomes" id="UP000014500">
    <property type="component" value="Unassembled WGS sequence"/>
</dbReference>
<sequence length="437" mass="49765">MVSVDYEHESDSEPQKSVTERTPLLAQESSERILVSAHSINASGDSSLISAAFSSIEVSVSLKPKQNSFFTMSGLSFGIIIMILVMGVCLYTAYRVIQLPSLMGVDMEMAEYSDLCDQLLKHGTKWIAIFFSVFALLGALVVYWILMSNFLYNIVSFVYFRSTNSSWTLIGNSSHTDVYCPNLVPEFVNKSAGHMNLFLKLNEDPEFDVIWNLNTSPIFLVLIVMCLANYKSATVFTKLNALAFTSVIFLFVFISCKAYYWGFNINVHDKHAWDYIPQFNWNFPALTGTLTLAFFIHNCNLLNNFHDADSLTFAARCFLLLQMLAVLPLIMYVIRTQVLHTMFQHQPHKYRHIIPINVILIGIGVLFAIYYPHISFLIRYTGALCGLVYTFALPCLTYMKVMHDQRKLTKSNIFIHSFLIALGVINLISQFFVTQRF</sequence>
<evidence type="ECO:0000313" key="19">
    <source>
        <dbReference type="Proteomes" id="UP000014500"/>
    </source>
</evidence>
<proteinExistence type="inferred from homology"/>
<evidence type="ECO:0000256" key="12">
    <source>
        <dbReference type="ARBA" id="ARBA00023180"/>
    </source>
</evidence>
<keyword evidence="6" id="KW-0967">Endosome</keyword>
<dbReference type="GO" id="GO:0046872">
    <property type="term" value="F:metal ion binding"/>
    <property type="evidence" value="ECO:0007669"/>
    <property type="project" value="UniProtKB-KW"/>
</dbReference>
<comment type="subcellular location">
    <subcellularLocation>
        <location evidence="1">Late endosome membrane</location>
        <topology evidence="1">Multi-pass membrane protein</topology>
    </subcellularLocation>
    <subcellularLocation>
        <location evidence="2">Lysosome membrane</location>
        <topology evidence="2">Multi-pass membrane protein</topology>
    </subcellularLocation>
</comment>
<accession>T1J6R2</accession>
<dbReference type="GO" id="GO:0005765">
    <property type="term" value="C:lysosomal membrane"/>
    <property type="evidence" value="ECO:0007669"/>
    <property type="project" value="UniProtKB-SubCell"/>
</dbReference>
<reference evidence="19" key="1">
    <citation type="submission" date="2011-05" db="EMBL/GenBank/DDBJ databases">
        <authorList>
            <person name="Richards S.R."/>
            <person name="Qu J."/>
            <person name="Jiang H."/>
            <person name="Jhangiani S.N."/>
            <person name="Agravi P."/>
            <person name="Goodspeed R."/>
            <person name="Gross S."/>
            <person name="Mandapat C."/>
            <person name="Jackson L."/>
            <person name="Mathew T."/>
            <person name="Pu L."/>
            <person name="Thornton R."/>
            <person name="Saada N."/>
            <person name="Wilczek-Boney K.B."/>
            <person name="Lee S."/>
            <person name="Kovar C."/>
            <person name="Wu Y."/>
            <person name="Scherer S.E."/>
            <person name="Worley K.C."/>
            <person name="Muzny D.M."/>
            <person name="Gibbs R."/>
        </authorList>
    </citation>
    <scope>NUCLEOTIDE SEQUENCE</scope>
    <source>
        <strain evidence="19">Brora</strain>
    </source>
</reference>
<feature type="transmembrane region" description="Helical" evidence="16">
    <location>
        <begin position="354"/>
        <end position="371"/>
    </location>
</feature>
<reference evidence="18" key="2">
    <citation type="submission" date="2015-02" db="UniProtKB">
        <authorList>
            <consortium name="EnsemblMetazoa"/>
        </authorList>
    </citation>
    <scope>IDENTIFICATION</scope>
</reference>
<evidence type="ECO:0000256" key="15">
    <source>
        <dbReference type="SAM" id="MobiDB-lite"/>
    </source>
</evidence>
<evidence type="ECO:0000256" key="11">
    <source>
        <dbReference type="ARBA" id="ARBA00023157"/>
    </source>
</evidence>
<keyword evidence="3" id="KW-0813">Transport</keyword>
<feature type="transmembrane region" description="Helical" evidence="16">
    <location>
        <begin position="377"/>
        <end position="401"/>
    </location>
</feature>
<feature type="transmembrane region" description="Helical" evidence="16">
    <location>
        <begin position="413"/>
        <end position="433"/>
    </location>
</feature>
<evidence type="ECO:0000256" key="4">
    <source>
        <dbReference type="ARBA" id="ARBA00022692"/>
    </source>
</evidence>
<feature type="region of interest" description="Disordered" evidence="15">
    <location>
        <begin position="1"/>
        <end position="22"/>
    </location>
</feature>
<name>T1J6R2_STRMM</name>
<dbReference type="EnsemblMetazoa" id="SMAR009334-RA">
    <property type="protein sequence ID" value="SMAR009334-PA"/>
    <property type="gene ID" value="SMAR009334"/>
</dbReference>
<dbReference type="InterPro" id="IPR013057">
    <property type="entry name" value="AA_transpt_TM"/>
</dbReference>
<keyword evidence="9" id="KW-0915">Sodium</keyword>
<evidence type="ECO:0000256" key="14">
    <source>
        <dbReference type="ARBA" id="ARBA00038442"/>
    </source>
</evidence>
<protein>
    <recommendedName>
        <fullName evidence="17">Amino acid transporter transmembrane domain-containing protein</fullName>
    </recommendedName>
</protein>
<evidence type="ECO:0000256" key="7">
    <source>
        <dbReference type="ARBA" id="ARBA00022970"/>
    </source>
</evidence>
<evidence type="ECO:0000259" key="17">
    <source>
        <dbReference type="Pfam" id="PF01490"/>
    </source>
</evidence>
<comment type="similarity">
    <text evidence="14">Belongs to the amino acid/polyamine transporter 2 family. SLC38A9 subfamily.</text>
</comment>
<evidence type="ECO:0000256" key="1">
    <source>
        <dbReference type="ARBA" id="ARBA00004107"/>
    </source>
</evidence>
<keyword evidence="11" id="KW-1015">Disulfide bond</keyword>
<evidence type="ECO:0000256" key="2">
    <source>
        <dbReference type="ARBA" id="ARBA00004155"/>
    </source>
</evidence>
<evidence type="ECO:0000313" key="18">
    <source>
        <dbReference type="EnsemblMetazoa" id="SMAR009334-PA"/>
    </source>
</evidence>
<evidence type="ECO:0000256" key="6">
    <source>
        <dbReference type="ARBA" id="ARBA00022753"/>
    </source>
</evidence>
<feature type="domain" description="Amino acid transporter transmembrane" evidence="17">
    <location>
        <begin position="300"/>
        <end position="428"/>
    </location>
</feature>
<dbReference type="Pfam" id="PF01490">
    <property type="entry name" value="Aa_trans"/>
    <property type="match status" value="2"/>
</dbReference>
<dbReference type="EMBL" id="JH431883">
    <property type="status" value="NOT_ANNOTATED_CDS"/>
    <property type="molecule type" value="Genomic_DNA"/>
</dbReference>
<evidence type="ECO:0000256" key="13">
    <source>
        <dbReference type="ARBA" id="ARBA00023228"/>
    </source>
</evidence>
<feature type="transmembrane region" description="Helical" evidence="16">
    <location>
        <begin position="209"/>
        <end position="230"/>
    </location>
</feature>
<feature type="compositionally biased region" description="Basic and acidic residues" evidence="15">
    <location>
        <begin position="1"/>
        <end position="14"/>
    </location>
</feature>
<dbReference type="HOGENOM" id="CLU_627506_0_0_1"/>